<gene>
    <name evidence="4" type="ORF">PDE_08011</name>
</gene>
<dbReference type="EMBL" id="KB644414">
    <property type="protein sequence ID" value="EPS33050.1"/>
    <property type="molecule type" value="Genomic_DNA"/>
</dbReference>
<evidence type="ECO:0000313" key="4">
    <source>
        <dbReference type="EMBL" id="EPS33050.1"/>
    </source>
</evidence>
<dbReference type="Gene3D" id="3.90.25.10">
    <property type="entry name" value="UDP-galactose 4-epimerase, domain 1"/>
    <property type="match status" value="1"/>
</dbReference>
<dbReference type="SUPFAM" id="SSF51735">
    <property type="entry name" value="NAD(P)-binding Rossmann-fold domains"/>
    <property type="match status" value="1"/>
</dbReference>
<dbReference type="Pfam" id="PF05368">
    <property type="entry name" value="NmrA"/>
    <property type="match status" value="1"/>
</dbReference>
<reference evidence="4 5" key="1">
    <citation type="journal article" date="2013" name="PLoS ONE">
        <title>Genomic and secretomic analyses reveal unique features of the lignocellulolytic enzyme system of Penicillium decumbens.</title>
        <authorList>
            <person name="Liu G."/>
            <person name="Zhang L."/>
            <person name="Wei X."/>
            <person name="Zou G."/>
            <person name="Qin Y."/>
            <person name="Ma L."/>
            <person name="Li J."/>
            <person name="Zheng H."/>
            <person name="Wang S."/>
            <person name="Wang C."/>
            <person name="Xun L."/>
            <person name="Zhao G.-P."/>
            <person name="Zhou Z."/>
            <person name="Qu Y."/>
        </authorList>
    </citation>
    <scope>NUCLEOTIDE SEQUENCE [LARGE SCALE GENOMIC DNA]</scope>
    <source>
        <strain evidence="5">114-2 / CGMCC 5302</strain>
    </source>
</reference>
<proteinExistence type="inferred from homology"/>
<dbReference type="PANTHER" id="PTHR42748">
    <property type="entry name" value="NITROGEN METABOLITE REPRESSION PROTEIN NMRA FAMILY MEMBER"/>
    <property type="match status" value="1"/>
</dbReference>
<dbReference type="PhylomeDB" id="S7ZQP7"/>
<dbReference type="InterPro" id="IPR036291">
    <property type="entry name" value="NAD(P)-bd_dom_sf"/>
</dbReference>
<organism evidence="4 5">
    <name type="scientific">Penicillium oxalicum (strain 114-2 / CGMCC 5302)</name>
    <name type="common">Penicillium decumbens</name>
    <dbReference type="NCBI Taxonomy" id="933388"/>
    <lineage>
        <taxon>Eukaryota</taxon>
        <taxon>Fungi</taxon>
        <taxon>Dikarya</taxon>
        <taxon>Ascomycota</taxon>
        <taxon>Pezizomycotina</taxon>
        <taxon>Eurotiomycetes</taxon>
        <taxon>Eurotiomycetidae</taxon>
        <taxon>Eurotiales</taxon>
        <taxon>Aspergillaceae</taxon>
        <taxon>Penicillium</taxon>
    </lineage>
</organism>
<accession>S7ZQP7</accession>
<dbReference type="InterPro" id="IPR008030">
    <property type="entry name" value="NmrA-like"/>
</dbReference>
<dbReference type="eggNOG" id="ENOG502RXC9">
    <property type="taxonomic scope" value="Eukaryota"/>
</dbReference>
<dbReference type="PANTHER" id="PTHR42748:SF7">
    <property type="entry name" value="NMRA LIKE REDOX SENSOR 1-RELATED"/>
    <property type="match status" value="1"/>
</dbReference>
<keyword evidence="5" id="KW-1185">Reference proteome</keyword>
<protein>
    <recommendedName>
        <fullName evidence="3">NmrA-like domain-containing protein</fullName>
    </recommendedName>
</protein>
<dbReference type="Gene3D" id="3.40.50.720">
    <property type="entry name" value="NAD(P)-binding Rossmann-like Domain"/>
    <property type="match status" value="1"/>
</dbReference>
<dbReference type="HOGENOM" id="CLU_007383_8_4_1"/>
<dbReference type="GO" id="GO:0005634">
    <property type="term" value="C:nucleus"/>
    <property type="evidence" value="ECO:0007669"/>
    <property type="project" value="TreeGrafter"/>
</dbReference>
<evidence type="ECO:0000256" key="2">
    <source>
        <dbReference type="ARBA" id="ARBA00022857"/>
    </source>
</evidence>
<dbReference type="STRING" id="933388.S7ZQP7"/>
<evidence type="ECO:0000259" key="3">
    <source>
        <dbReference type="Pfam" id="PF05368"/>
    </source>
</evidence>
<name>S7ZQP7_PENO1</name>
<evidence type="ECO:0000256" key="1">
    <source>
        <dbReference type="ARBA" id="ARBA00006328"/>
    </source>
</evidence>
<feature type="domain" description="NmrA-like" evidence="3">
    <location>
        <begin position="3"/>
        <end position="271"/>
    </location>
</feature>
<dbReference type="Proteomes" id="UP000019376">
    <property type="component" value="Unassembled WGS sequence"/>
</dbReference>
<dbReference type="AlphaFoldDB" id="S7ZQP7"/>
<dbReference type="OrthoDB" id="9997102at2759"/>
<dbReference type="InterPro" id="IPR051164">
    <property type="entry name" value="NmrA-like_oxidored"/>
</dbReference>
<comment type="similarity">
    <text evidence="1">Belongs to the NmrA-type oxidoreductase family.</text>
</comment>
<keyword evidence="2" id="KW-0521">NADP</keyword>
<evidence type="ECO:0000313" key="5">
    <source>
        <dbReference type="Proteomes" id="UP000019376"/>
    </source>
</evidence>
<sequence>MTSILVTGATGKQGRALIQSLIEKNAPFQILAVTRNPHSAAAQKLQAKSQKIALVQGDLDNPSEIFKNAHDKASGSIWGVFSVQAVMGSKVGEEVQGKSLIDEALKNGVKHFVYTSVDRHGAQSIDNPTNVPHFAHKHHIEKHLMAQTKDGQMDWTILRPAVFYDNLTPDFMGKVFATSFRDLLKGRPLQMVGCSDIGTIAAETFMNASIYKGQAISLAGDELTFDQFARIFQDQTGKTIPTTFGLVVSGIMALVKDFGYMFKWFHDEGCAADMEEVKRLHPGVKDFATWLKTDSQFGTK</sequence>